<protein>
    <submittedName>
        <fullName evidence="2">Uncharacterized protein</fullName>
    </submittedName>
</protein>
<proteinExistence type="predicted"/>
<reference evidence="2 3" key="1">
    <citation type="journal article" date="2018" name="G3 (Bethesda)">
        <title>Phylogenetic and Phylogenomic Definition of Rhizopus Species.</title>
        <authorList>
            <person name="Gryganskyi A.P."/>
            <person name="Golan J."/>
            <person name="Dolatabadi S."/>
            <person name="Mondo S."/>
            <person name="Robb S."/>
            <person name="Idnurm A."/>
            <person name="Muszewska A."/>
            <person name="Steczkiewicz K."/>
            <person name="Masonjones S."/>
            <person name="Liao H.L."/>
            <person name="Gajdeczka M.T."/>
            <person name="Anike F."/>
            <person name="Vuek A."/>
            <person name="Anishchenko I.M."/>
            <person name="Voigt K."/>
            <person name="de Hoog G.S."/>
            <person name="Smith M.E."/>
            <person name="Heitman J."/>
            <person name="Vilgalys R."/>
            <person name="Stajich J.E."/>
        </authorList>
    </citation>
    <scope>NUCLEOTIDE SEQUENCE [LARGE SCALE GENOMIC DNA]</scope>
    <source>
        <strain evidence="2 3">LSU 92-RS-03</strain>
    </source>
</reference>
<feature type="compositionally biased region" description="Low complexity" evidence="1">
    <location>
        <begin position="158"/>
        <end position="176"/>
    </location>
</feature>
<name>A0A367KVY8_RHIST</name>
<dbReference type="AlphaFoldDB" id="A0A367KVY8"/>
<accession>A0A367KVY8</accession>
<comment type="caution">
    <text evidence="2">The sequence shown here is derived from an EMBL/GenBank/DDBJ whole genome shotgun (WGS) entry which is preliminary data.</text>
</comment>
<evidence type="ECO:0000313" key="3">
    <source>
        <dbReference type="Proteomes" id="UP000253551"/>
    </source>
</evidence>
<sequence>MSNNNNNQDAELQNLENMMNSMMQGAFSLLFKDFGGQIFEQSSITNHPQLNNAPLLDDFEGSDFRRLAKKSKNNRRAEELVREEREIVPTREIAVQNEPMSPLTTGLTGLLSSALYSTIGSVFNQLSHFPGTMEMDVKSDKDNSVNGQGVFNWNYSSSKTTTSSDGTQVTTTTKKSNGMTETIKRIQHPNGDVEESREITQG</sequence>
<evidence type="ECO:0000313" key="2">
    <source>
        <dbReference type="EMBL" id="RCI06373.1"/>
    </source>
</evidence>
<dbReference type="OrthoDB" id="2441427at2759"/>
<evidence type="ECO:0000256" key="1">
    <source>
        <dbReference type="SAM" id="MobiDB-lite"/>
    </source>
</evidence>
<organism evidence="2 3">
    <name type="scientific">Rhizopus stolonifer</name>
    <name type="common">Rhizopus nigricans</name>
    <dbReference type="NCBI Taxonomy" id="4846"/>
    <lineage>
        <taxon>Eukaryota</taxon>
        <taxon>Fungi</taxon>
        <taxon>Fungi incertae sedis</taxon>
        <taxon>Mucoromycota</taxon>
        <taxon>Mucoromycotina</taxon>
        <taxon>Mucoromycetes</taxon>
        <taxon>Mucorales</taxon>
        <taxon>Mucorineae</taxon>
        <taxon>Rhizopodaceae</taxon>
        <taxon>Rhizopus</taxon>
    </lineage>
</organism>
<dbReference type="EMBL" id="PJQM01000169">
    <property type="protein sequence ID" value="RCI06373.1"/>
    <property type="molecule type" value="Genomic_DNA"/>
</dbReference>
<dbReference type="Proteomes" id="UP000253551">
    <property type="component" value="Unassembled WGS sequence"/>
</dbReference>
<gene>
    <name evidence="2" type="ORF">CU098_011750</name>
</gene>
<keyword evidence="3" id="KW-1185">Reference proteome</keyword>
<feature type="region of interest" description="Disordered" evidence="1">
    <location>
        <begin position="158"/>
        <end position="202"/>
    </location>
</feature>